<evidence type="ECO:0000259" key="2">
    <source>
        <dbReference type="Pfam" id="PF03749"/>
    </source>
</evidence>
<gene>
    <name evidence="1 4" type="primary">sfsA</name>
    <name evidence="4" type="ORF">H4O21_15830</name>
</gene>
<dbReference type="Pfam" id="PF17746">
    <property type="entry name" value="SfsA_N"/>
    <property type="match status" value="1"/>
</dbReference>
<dbReference type="AlphaFoldDB" id="A0A839IVD3"/>
<evidence type="ECO:0000259" key="3">
    <source>
        <dbReference type="Pfam" id="PF17746"/>
    </source>
</evidence>
<evidence type="ECO:0000256" key="1">
    <source>
        <dbReference type="HAMAP-Rule" id="MF_00095"/>
    </source>
</evidence>
<dbReference type="Proteomes" id="UP000565262">
    <property type="component" value="Unassembled WGS sequence"/>
</dbReference>
<feature type="domain" description="Sugar fermentation stimulation protein C-terminal" evidence="2">
    <location>
        <begin position="85"/>
        <end position="224"/>
    </location>
</feature>
<dbReference type="NCBIfam" id="TIGR00230">
    <property type="entry name" value="sfsA"/>
    <property type="match status" value="1"/>
</dbReference>
<reference evidence="4 5" key="1">
    <citation type="submission" date="2020-08" db="EMBL/GenBank/DDBJ databases">
        <title>Oceanospirillum sp. nov. isolated from marine sediment.</title>
        <authorList>
            <person name="Ji X."/>
        </authorList>
    </citation>
    <scope>NUCLEOTIDE SEQUENCE [LARGE SCALE GENOMIC DNA]</scope>
    <source>
        <strain evidence="4 5">D5</strain>
    </source>
</reference>
<keyword evidence="5" id="KW-1185">Reference proteome</keyword>
<name>A0A839IVD3_9GAMM</name>
<dbReference type="PANTHER" id="PTHR30545:SF2">
    <property type="entry name" value="SUGAR FERMENTATION STIMULATION PROTEIN A"/>
    <property type="match status" value="1"/>
</dbReference>
<dbReference type="Pfam" id="PF03749">
    <property type="entry name" value="SfsA"/>
    <property type="match status" value="1"/>
</dbReference>
<protein>
    <recommendedName>
        <fullName evidence="1">Sugar fermentation stimulation protein homolog</fullName>
    </recommendedName>
</protein>
<dbReference type="EMBL" id="JACJFM010000023">
    <property type="protein sequence ID" value="MBB1488076.1"/>
    <property type="molecule type" value="Genomic_DNA"/>
</dbReference>
<proteinExistence type="inferred from homology"/>
<dbReference type="HAMAP" id="MF_00095">
    <property type="entry name" value="SfsA"/>
    <property type="match status" value="1"/>
</dbReference>
<sequence length="238" mass="26861">MQWVSELQPATLIRRYKRFMADVQLEDGSEITLHCPNTGSMRNCMAPGWRVWYSDSGNPKRKYPCTWELSETPDGQLICVNTAQANKLIYDALQHDLIPELTGYDAIRPEVRYGEENSRIDFLLTKDQQQCYVEVKSVTLLEQERAPGAGFFPDAVSQRGSKHLRELTEMVRQGHRAVLLFCVNHTGIHSVSPAEHIDPEYAVALRGAAEQGVEVLAYCSRLQTDELIIESALPVQGL</sequence>
<feature type="domain" description="SfsA N-terminal OB" evidence="3">
    <location>
        <begin position="13"/>
        <end position="80"/>
    </location>
</feature>
<dbReference type="RefSeq" id="WP_182809853.1">
    <property type="nucleotide sequence ID" value="NZ_JACJFM010000023.1"/>
</dbReference>
<dbReference type="Gene3D" id="2.40.50.580">
    <property type="match status" value="1"/>
</dbReference>
<comment type="similarity">
    <text evidence="1">Belongs to the SfsA family.</text>
</comment>
<dbReference type="InterPro" id="IPR005224">
    <property type="entry name" value="SfsA"/>
</dbReference>
<evidence type="ECO:0000313" key="5">
    <source>
        <dbReference type="Proteomes" id="UP000565262"/>
    </source>
</evidence>
<accession>A0A839IVD3</accession>
<dbReference type="GO" id="GO:0003677">
    <property type="term" value="F:DNA binding"/>
    <property type="evidence" value="ECO:0007669"/>
    <property type="project" value="InterPro"/>
</dbReference>
<dbReference type="InterPro" id="IPR041465">
    <property type="entry name" value="SfsA_N"/>
</dbReference>
<organism evidence="4 5">
    <name type="scientific">Oceanospirillum sediminis</name>
    <dbReference type="NCBI Taxonomy" id="2760088"/>
    <lineage>
        <taxon>Bacteria</taxon>
        <taxon>Pseudomonadati</taxon>
        <taxon>Pseudomonadota</taxon>
        <taxon>Gammaproteobacteria</taxon>
        <taxon>Oceanospirillales</taxon>
        <taxon>Oceanospirillaceae</taxon>
        <taxon>Oceanospirillum</taxon>
    </lineage>
</organism>
<dbReference type="FunFam" id="2.40.50.580:FF:000001">
    <property type="entry name" value="Sugar fermentation stimulation protein A"/>
    <property type="match status" value="1"/>
</dbReference>
<dbReference type="InterPro" id="IPR040452">
    <property type="entry name" value="SfsA_C"/>
</dbReference>
<comment type="caution">
    <text evidence="4">The sequence shown here is derived from an EMBL/GenBank/DDBJ whole genome shotgun (WGS) entry which is preliminary data.</text>
</comment>
<dbReference type="PANTHER" id="PTHR30545">
    <property type="entry name" value="SUGAR FERMENTATION STIMULATION PROTEIN A"/>
    <property type="match status" value="1"/>
</dbReference>
<dbReference type="CDD" id="cd22359">
    <property type="entry name" value="SfsA-like_bacterial"/>
    <property type="match status" value="1"/>
</dbReference>
<evidence type="ECO:0000313" key="4">
    <source>
        <dbReference type="EMBL" id="MBB1488076.1"/>
    </source>
</evidence>
<dbReference type="FunFam" id="3.40.1350.60:FF:000001">
    <property type="entry name" value="Sugar fermentation stimulation protein A"/>
    <property type="match status" value="1"/>
</dbReference>
<dbReference type="Gene3D" id="3.40.1350.60">
    <property type="match status" value="1"/>
</dbReference>